<keyword evidence="7" id="KW-0378">Hydrolase</keyword>
<evidence type="ECO:0000256" key="3">
    <source>
        <dbReference type="ARBA" id="ARBA00022553"/>
    </source>
</evidence>
<dbReference type="PANTHER" id="PTHR43065">
    <property type="entry name" value="SENSOR HISTIDINE KINASE"/>
    <property type="match status" value="1"/>
</dbReference>
<dbReference type="InterPro" id="IPR036097">
    <property type="entry name" value="HisK_dim/P_sf"/>
</dbReference>
<dbReference type="PRINTS" id="PR00344">
    <property type="entry name" value="BCTRLSENSOR"/>
</dbReference>
<sequence length="350" mass="38233">MTAVEALDGLTLAVIALDQQLRVDRMNSAAEVLFGVSAGYACGESLHTALPLLAPIVGRVAQALTDGEGFTERELRLRGPGGRTITLDVSATPVRSGVDRALLLELMPRDRQLRISRDNSLWKQQQISREMIRGLAHEIKNPLGGLRGAAQLLARQVNDPSLTEFTDVIINEADRLQALVDRLLGPNRPPKKRQINIHEVVEHVCKLVCAQASAQVVVERDYDPSLPELLADPEQMIQALLNIGVNALEAVGDEGRIRFRTRSQRQFTIGGTRHRFVLRVDVTDDGPGIPPAMLEQIFYPMVTTRPEGSGLGLAIAQNLVHTHGGLIECDSRPGATTFSIYLPVECSDVT</sequence>
<dbReference type="InterPro" id="IPR005467">
    <property type="entry name" value="His_kinase_dom"/>
</dbReference>
<name>A0A1Y1SIP1_9GAMM</name>
<dbReference type="Gene3D" id="3.30.565.10">
    <property type="entry name" value="Histidine kinase-like ATPase, C-terminal domain"/>
    <property type="match status" value="1"/>
</dbReference>
<keyword evidence="9" id="KW-0902">Two-component regulatory system</keyword>
<dbReference type="NCBIfam" id="NF008293">
    <property type="entry name" value="PRK11073.1"/>
    <property type="match status" value="1"/>
</dbReference>
<dbReference type="InterPro" id="IPR000014">
    <property type="entry name" value="PAS"/>
</dbReference>
<dbReference type="Proteomes" id="UP000192342">
    <property type="component" value="Unassembled WGS sequence"/>
</dbReference>
<keyword evidence="10" id="KW-0535">Nitrogen fixation</keyword>
<dbReference type="CDD" id="cd00130">
    <property type="entry name" value="PAS"/>
    <property type="match status" value="1"/>
</dbReference>
<dbReference type="InterPro" id="IPR036890">
    <property type="entry name" value="HATPase_C_sf"/>
</dbReference>
<dbReference type="Gene3D" id="1.10.287.130">
    <property type="match status" value="1"/>
</dbReference>
<dbReference type="GO" id="GO:0005524">
    <property type="term" value="F:ATP binding"/>
    <property type="evidence" value="ECO:0007669"/>
    <property type="project" value="UniProtKB-KW"/>
</dbReference>
<evidence type="ECO:0000256" key="6">
    <source>
        <dbReference type="ARBA" id="ARBA00022777"/>
    </source>
</evidence>
<dbReference type="AlphaFoldDB" id="A0A1Y1SIP1"/>
<gene>
    <name evidence="16" type="ORF">ATO7_06540</name>
</gene>
<dbReference type="Pfam" id="PF00989">
    <property type="entry name" value="PAS"/>
    <property type="match status" value="1"/>
</dbReference>
<keyword evidence="3" id="KW-0597">Phosphoprotein</keyword>
<dbReference type="PANTHER" id="PTHR43065:SF16">
    <property type="entry name" value="SENSORY HISTIDINE KINASE_PHOSPHATASE NTRB"/>
    <property type="match status" value="1"/>
</dbReference>
<evidence type="ECO:0000256" key="11">
    <source>
        <dbReference type="ARBA" id="ARBA00037696"/>
    </source>
</evidence>
<keyword evidence="17" id="KW-1185">Reference proteome</keyword>
<evidence type="ECO:0000256" key="9">
    <source>
        <dbReference type="ARBA" id="ARBA00023012"/>
    </source>
</evidence>
<evidence type="ECO:0000256" key="12">
    <source>
        <dbReference type="ARBA" id="ARBA00039567"/>
    </source>
</evidence>
<evidence type="ECO:0000256" key="8">
    <source>
        <dbReference type="ARBA" id="ARBA00022840"/>
    </source>
</evidence>
<evidence type="ECO:0000313" key="17">
    <source>
        <dbReference type="Proteomes" id="UP000192342"/>
    </source>
</evidence>
<dbReference type="STRING" id="1317117.ATO7_06540"/>
<dbReference type="SUPFAM" id="SSF47384">
    <property type="entry name" value="Homodimeric domain of signal transducing histidine kinase"/>
    <property type="match status" value="1"/>
</dbReference>
<evidence type="ECO:0000313" key="16">
    <source>
        <dbReference type="EMBL" id="ORE89517.1"/>
    </source>
</evidence>
<comment type="function">
    <text evidence="11">Member of the two-component regulatory system NtrB/NtrC, which controls expression of the nitrogen-regulated (ntr) genes in response to nitrogen limitation. Under conditions of nitrogen limitation, NtrB autophosphorylates and transfers the phosphoryl group to NtrC. In the presence of nitrogen, acts as a phosphatase that dephosphorylates and inactivates NtrC.</text>
</comment>
<dbReference type="GO" id="GO:0016787">
    <property type="term" value="F:hydrolase activity"/>
    <property type="evidence" value="ECO:0007669"/>
    <property type="project" value="UniProtKB-KW"/>
</dbReference>
<dbReference type="GO" id="GO:0006355">
    <property type="term" value="P:regulation of DNA-templated transcription"/>
    <property type="evidence" value="ECO:0007669"/>
    <property type="project" value="InterPro"/>
</dbReference>
<dbReference type="GO" id="GO:0000155">
    <property type="term" value="F:phosphorelay sensor kinase activity"/>
    <property type="evidence" value="ECO:0007669"/>
    <property type="project" value="InterPro"/>
</dbReference>
<dbReference type="SUPFAM" id="SSF55785">
    <property type="entry name" value="PYP-like sensor domain (PAS domain)"/>
    <property type="match status" value="1"/>
</dbReference>
<dbReference type="SUPFAM" id="SSF55874">
    <property type="entry name" value="ATPase domain of HSP90 chaperone/DNA topoisomerase II/histidine kinase"/>
    <property type="match status" value="1"/>
</dbReference>
<comment type="catalytic activity">
    <reaction evidence="1">
        <text>ATP + protein L-histidine = ADP + protein N-phospho-L-histidine.</text>
        <dbReference type="EC" id="2.7.13.3"/>
    </reaction>
</comment>
<evidence type="ECO:0000256" key="13">
    <source>
        <dbReference type="ARBA" id="ARBA00042313"/>
    </source>
</evidence>
<keyword evidence="6 16" id="KW-0418">Kinase</keyword>
<dbReference type="SMART" id="SM00388">
    <property type="entry name" value="HisKA"/>
    <property type="match status" value="1"/>
</dbReference>
<evidence type="ECO:0000256" key="10">
    <source>
        <dbReference type="ARBA" id="ARBA00023231"/>
    </source>
</evidence>
<dbReference type="PROSITE" id="PS50109">
    <property type="entry name" value="HIS_KIN"/>
    <property type="match status" value="1"/>
</dbReference>
<evidence type="ECO:0000256" key="14">
    <source>
        <dbReference type="ARBA" id="ARBA00043094"/>
    </source>
</evidence>
<evidence type="ECO:0000256" key="7">
    <source>
        <dbReference type="ARBA" id="ARBA00022801"/>
    </source>
</evidence>
<dbReference type="InterPro" id="IPR035965">
    <property type="entry name" value="PAS-like_dom_sf"/>
</dbReference>
<evidence type="ECO:0000256" key="4">
    <source>
        <dbReference type="ARBA" id="ARBA00022679"/>
    </source>
</evidence>
<dbReference type="Gene3D" id="3.30.450.20">
    <property type="entry name" value="PAS domain"/>
    <property type="match status" value="1"/>
</dbReference>
<proteinExistence type="predicted"/>
<dbReference type="InterPro" id="IPR003594">
    <property type="entry name" value="HATPase_dom"/>
</dbReference>
<keyword evidence="8" id="KW-0067">ATP-binding</keyword>
<dbReference type="InterPro" id="IPR003661">
    <property type="entry name" value="HisK_dim/P_dom"/>
</dbReference>
<keyword evidence="5" id="KW-0547">Nucleotide-binding</keyword>
<feature type="domain" description="Histidine kinase" evidence="15">
    <location>
        <begin position="134"/>
        <end position="346"/>
    </location>
</feature>
<dbReference type="SMART" id="SM00387">
    <property type="entry name" value="HATPase_c"/>
    <property type="match status" value="1"/>
</dbReference>
<evidence type="ECO:0000259" key="15">
    <source>
        <dbReference type="PROSITE" id="PS50109"/>
    </source>
</evidence>
<accession>A0A1Y1SIP1</accession>
<reference evidence="16 17" key="1">
    <citation type="submission" date="2013-04" db="EMBL/GenBank/DDBJ databases">
        <title>Oceanococcus atlanticus 22II-S10r2 Genome Sequencing.</title>
        <authorList>
            <person name="Lai Q."/>
            <person name="Li G."/>
            <person name="Shao Z."/>
        </authorList>
    </citation>
    <scope>NUCLEOTIDE SEQUENCE [LARGE SCALE GENOMIC DNA]</scope>
    <source>
        <strain evidence="16 17">22II-S10r2</strain>
    </source>
</reference>
<keyword evidence="4" id="KW-0808">Transferase</keyword>
<dbReference type="Pfam" id="PF02518">
    <property type="entry name" value="HATPase_c"/>
    <property type="match status" value="1"/>
</dbReference>
<organism evidence="16 17">
    <name type="scientific">Oceanococcus atlanticus</name>
    <dbReference type="NCBI Taxonomy" id="1317117"/>
    <lineage>
        <taxon>Bacteria</taxon>
        <taxon>Pseudomonadati</taxon>
        <taxon>Pseudomonadota</taxon>
        <taxon>Gammaproteobacteria</taxon>
        <taxon>Chromatiales</taxon>
        <taxon>Oceanococcaceae</taxon>
        <taxon>Oceanococcus</taxon>
    </lineage>
</organism>
<evidence type="ECO:0000256" key="5">
    <source>
        <dbReference type="ARBA" id="ARBA00022741"/>
    </source>
</evidence>
<evidence type="ECO:0000256" key="2">
    <source>
        <dbReference type="ARBA" id="ARBA00012438"/>
    </source>
</evidence>
<dbReference type="EC" id="2.7.13.3" evidence="2"/>
<evidence type="ECO:0000256" key="1">
    <source>
        <dbReference type="ARBA" id="ARBA00000085"/>
    </source>
</evidence>
<dbReference type="EMBL" id="AQQV01000001">
    <property type="protein sequence ID" value="ORE89517.1"/>
    <property type="molecule type" value="Genomic_DNA"/>
</dbReference>
<protein>
    <recommendedName>
        <fullName evidence="12">Sensory histidine kinase/phosphatase NtrB</fullName>
        <ecNumber evidence="2">2.7.13.3</ecNumber>
    </recommendedName>
    <alternativeName>
        <fullName evidence="13">Nitrogen regulation protein NR(II)</fullName>
    </alternativeName>
    <alternativeName>
        <fullName evidence="14">Nitrogen regulator II</fullName>
    </alternativeName>
</protein>
<dbReference type="Pfam" id="PF00512">
    <property type="entry name" value="HisKA"/>
    <property type="match status" value="1"/>
</dbReference>
<comment type="caution">
    <text evidence="16">The sequence shown here is derived from an EMBL/GenBank/DDBJ whole genome shotgun (WGS) entry which is preliminary data.</text>
</comment>
<dbReference type="InterPro" id="IPR013767">
    <property type="entry name" value="PAS_fold"/>
</dbReference>
<dbReference type="InterPro" id="IPR004358">
    <property type="entry name" value="Sig_transdc_His_kin-like_C"/>
</dbReference>
<dbReference type="CDD" id="cd00082">
    <property type="entry name" value="HisKA"/>
    <property type="match status" value="1"/>
</dbReference>